<accession>A0ABP1RLK1</accession>
<feature type="transmembrane region" description="Helical" evidence="1">
    <location>
        <begin position="402"/>
        <end position="421"/>
    </location>
</feature>
<keyword evidence="1" id="KW-0472">Membrane</keyword>
<dbReference type="Proteomes" id="UP001642540">
    <property type="component" value="Unassembled WGS sequence"/>
</dbReference>
<feature type="chain" id="PRO_5046964477" evidence="2">
    <location>
        <begin position="22"/>
        <end position="788"/>
    </location>
</feature>
<feature type="transmembrane region" description="Helical" evidence="1">
    <location>
        <begin position="347"/>
        <end position="366"/>
    </location>
</feature>
<dbReference type="Gene3D" id="1.10.287.70">
    <property type="match status" value="1"/>
</dbReference>
<feature type="transmembrane region" description="Helical" evidence="1">
    <location>
        <begin position="657"/>
        <end position="675"/>
    </location>
</feature>
<dbReference type="EMBL" id="CAXLJM020000081">
    <property type="protein sequence ID" value="CAL8130210.1"/>
    <property type="molecule type" value="Genomic_DNA"/>
</dbReference>
<sequence>MAFNIIFRSITVLFCFPKFLTVLTTSLRGTWQPQNTQRLENELDIFRDCSLHVAVNHINLGNKTDYDGSYNLEPFQFIPIILSTHRFDAILNAVELLLSLGDLYCDERAARLAPNQGFKFRAPPNPKRTCVAQVYIDPVPCKRWTFRDISYLGDSSKKIFGDTFLDPIFYYIKETVQFSISKSAFSFVHVTKRRELAPYFNEILSKSDYYLQFLNIFHAYNYIQPTKIHIQIAYHEEESDGIYNAIDRGLVTCPEYEEWWQRALKLCEKNLKDSGFFSVGNDDSPGNMMLPALSLPFIYPMMAPIMYTESNGYIGQLSQVRFVTCAPLKNPSWLSLFGLAAAFEGRLWVALGFCSFVSGIILHGLLKLTQLTTLKRIDVSLAYVGFAWGVLLGQGNSAVDKIRWIGGSWALVGVVLTNAYLGDNINMLTAPLHVKRVETFDELFQSKFSVYSSSPETIALRTAGAIFKQQGLVGDLAIALGKPQSLEFAPESTFTLLFVTKNPQLSMEEAFKKAKQMEKKVNISFEKAEDLAKVGDMEFYLGAIGECGMDAYVDTKGNLDRVYLQLKRRLNSKSNLLNQLTMSKDSYGEFCENWQFGNIPWPATMFLRKIHSLLESGLVPVWKKWSHWVDTLGEEIKMAKNEQKYYRPVALHGNIQVLFFFYLAITIVPIIVFLLEEWKRALYNARLVGLKKGKSKSSRRAYLLTGIYGKLISMDNSVLGDNDTESLKRARDQKPKHIKKADIKLQHRKKRKNAKIPKITETLRTELNLRMAKNAEDDLNPSFRLSCM</sequence>
<reference evidence="3 4" key="1">
    <citation type="submission" date="2024-08" db="EMBL/GenBank/DDBJ databases">
        <authorList>
            <person name="Cucini C."/>
            <person name="Frati F."/>
        </authorList>
    </citation>
    <scope>NUCLEOTIDE SEQUENCE [LARGE SCALE GENOMIC DNA]</scope>
</reference>
<evidence type="ECO:0000313" key="3">
    <source>
        <dbReference type="EMBL" id="CAL8130210.1"/>
    </source>
</evidence>
<feature type="signal peptide" evidence="2">
    <location>
        <begin position="1"/>
        <end position="21"/>
    </location>
</feature>
<gene>
    <name evidence="3" type="ORF">ODALV1_LOCUS23619</name>
</gene>
<keyword evidence="1" id="KW-0812">Transmembrane</keyword>
<keyword evidence="4" id="KW-1185">Reference proteome</keyword>
<evidence type="ECO:0000313" key="4">
    <source>
        <dbReference type="Proteomes" id="UP001642540"/>
    </source>
</evidence>
<evidence type="ECO:0000256" key="1">
    <source>
        <dbReference type="SAM" id="Phobius"/>
    </source>
</evidence>
<evidence type="ECO:0000256" key="2">
    <source>
        <dbReference type="SAM" id="SignalP"/>
    </source>
</evidence>
<organism evidence="3 4">
    <name type="scientific">Orchesella dallaii</name>
    <dbReference type="NCBI Taxonomy" id="48710"/>
    <lineage>
        <taxon>Eukaryota</taxon>
        <taxon>Metazoa</taxon>
        <taxon>Ecdysozoa</taxon>
        <taxon>Arthropoda</taxon>
        <taxon>Hexapoda</taxon>
        <taxon>Collembola</taxon>
        <taxon>Entomobryomorpha</taxon>
        <taxon>Entomobryoidea</taxon>
        <taxon>Orchesellidae</taxon>
        <taxon>Orchesellinae</taxon>
        <taxon>Orchesella</taxon>
    </lineage>
</organism>
<name>A0ABP1RLK1_9HEXA</name>
<keyword evidence="1" id="KW-1133">Transmembrane helix</keyword>
<feature type="transmembrane region" description="Helical" evidence="1">
    <location>
        <begin position="378"/>
        <end position="396"/>
    </location>
</feature>
<protein>
    <submittedName>
        <fullName evidence="3">Uncharacterized protein</fullName>
    </submittedName>
</protein>
<comment type="caution">
    <text evidence="3">The sequence shown here is derived from an EMBL/GenBank/DDBJ whole genome shotgun (WGS) entry which is preliminary data.</text>
</comment>
<keyword evidence="2" id="KW-0732">Signal</keyword>
<proteinExistence type="predicted"/>